<sequence length="223" mass="23506">MALADRQFAEARRYMVLTQLRPNKVIDENVIAAMAAVPREQFVPKAYRGVAYMDEDVTVAPGRYLLEPMILARLLQEAEVDPQDIALVVGCATGYDVAVLAKLANTVIGLDADAALVAQAGQTLQQLGIDNTALIEGPLAAGLAKQGPFNVILIAGAVPEISPALLEQLADGGRLVGVVRGADAPIGQAVFVHRTGGTFAERILFDAGTPMLPGFEQPAGFVF</sequence>
<evidence type="ECO:0000313" key="4">
    <source>
        <dbReference type="EMBL" id="MFC3677263.1"/>
    </source>
</evidence>
<proteinExistence type="inferred from homology"/>
<reference evidence="5" key="1">
    <citation type="journal article" date="2019" name="Int. J. Syst. Evol. Microbiol.">
        <title>The Global Catalogue of Microorganisms (GCM) 10K type strain sequencing project: providing services to taxonomists for standard genome sequencing and annotation.</title>
        <authorList>
            <consortium name="The Broad Institute Genomics Platform"/>
            <consortium name="The Broad Institute Genome Sequencing Center for Infectious Disease"/>
            <person name="Wu L."/>
            <person name="Ma J."/>
        </authorList>
    </citation>
    <scope>NUCLEOTIDE SEQUENCE [LARGE SCALE GENOMIC DNA]</scope>
    <source>
        <strain evidence="5">KCTC 42182</strain>
    </source>
</reference>
<dbReference type="Gene3D" id="3.40.50.150">
    <property type="entry name" value="Vaccinia Virus protein VP39"/>
    <property type="match status" value="1"/>
</dbReference>
<accession>A0ABV7VMA1</accession>
<dbReference type="RefSeq" id="WP_379728804.1">
    <property type="nucleotide sequence ID" value="NZ_JBHRYJ010000004.1"/>
</dbReference>
<protein>
    <recommendedName>
        <fullName evidence="2">Protein-L-isoaspartate O-methyltransferase</fullName>
    </recommendedName>
    <alternativeName>
        <fullName evidence="3">Protein L-isoaspartyl methyltransferase</fullName>
    </alternativeName>
</protein>
<dbReference type="PANTHER" id="PTHR11579:SF18">
    <property type="entry name" value="PROTEIN-L-ISOASPARTATE O-METHYLTRANSFERASE"/>
    <property type="match status" value="1"/>
</dbReference>
<dbReference type="EMBL" id="JBHRYJ010000004">
    <property type="protein sequence ID" value="MFC3677263.1"/>
    <property type="molecule type" value="Genomic_DNA"/>
</dbReference>
<evidence type="ECO:0000256" key="3">
    <source>
        <dbReference type="ARBA" id="ARBA00030757"/>
    </source>
</evidence>
<keyword evidence="5" id="KW-1185">Reference proteome</keyword>
<comment type="similarity">
    <text evidence="1">Belongs to the methyltransferase superfamily. L-isoaspartyl/D-aspartyl protein methyltransferase family.</text>
</comment>
<gene>
    <name evidence="4" type="ORF">ACFOOQ_17035</name>
</gene>
<evidence type="ECO:0000256" key="1">
    <source>
        <dbReference type="ARBA" id="ARBA00005369"/>
    </source>
</evidence>
<name>A0ABV7VMA1_9PROT</name>
<dbReference type="Pfam" id="PF01135">
    <property type="entry name" value="PCMT"/>
    <property type="match status" value="1"/>
</dbReference>
<evidence type="ECO:0000313" key="5">
    <source>
        <dbReference type="Proteomes" id="UP001595711"/>
    </source>
</evidence>
<evidence type="ECO:0000256" key="2">
    <source>
        <dbReference type="ARBA" id="ARBA00013346"/>
    </source>
</evidence>
<dbReference type="InterPro" id="IPR029063">
    <property type="entry name" value="SAM-dependent_MTases_sf"/>
</dbReference>
<dbReference type="PANTHER" id="PTHR11579">
    <property type="entry name" value="PROTEIN-L-ISOASPARTATE O-METHYLTRANSFERASE"/>
    <property type="match status" value="1"/>
</dbReference>
<dbReference type="InterPro" id="IPR000682">
    <property type="entry name" value="PCMT"/>
</dbReference>
<dbReference type="CDD" id="cd02440">
    <property type="entry name" value="AdoMet_MTases"/>
    <property type="match status" value="1"/>
</dbReference>
<dbReference type="Proteomes" id="UP001595711">
    <property type="component" value="Unassembled WGS sequence"/>
</dbReference>
<comment type="caution">
    <text evidence="4">The sequence shown here is derived from an EMBL/GenBank/DDBJ whole genome shotgun (WGS) entry which is preliminary data.</text>
</comment>
<organism evidence="4 5">
    <name type="scientific">Ferrovibrio xuzhouensis</name>
    <dbReference type="NCBI Taxonomy" id="1576914"/>
    <lineage>
        <taxon>Bacteria</taxon>
        <taxon>Pseudomonadati</taxon>
        <taxon>Pseudomonadota</taxon>
        <taxon>Alphaproteobacteria</taxon>
        <taxon>Rhodospirillales</taxon>
        <taxon>Rhodospirillaceae</taxon>
        <taxon>Ferrovibrio</taxon>
    </lineage>
</organism>
<dbReference type="SUPFAM" id="SSF53335">
    <property type="entry name" value="S-adenosyl-L-methionine-dependent methyltransferases"/>
    <property type="match status" value="1"/>
</dbReference>